<organism evidence="2 3">
    <name type="scientific">Gossypium arboreum</name>
    <name type="common">Tree cotton</name>
    <name type="synonym">Gossypium nanking</name>
    <dbReference type="NCBI Taxonomy" id="29729"/>
    <lineage>
        <taxon>Eukaryota</taxon>
        <taxon>Viridiplantae</taxon>
        <taxon>Streptophyta</taxon>
        <taxon>Embryophyta</taxon>
        <taxon>Tracheophyta</taxon>
        <taxon>Spermatophyta</taxon>
        <taxon>Magnoliopsida</taxon>
        <taxon>eudicotyledons</taxon>
        <taxon>Gunneridae</taxon>
        <taxon>Pentapetalae</taxon>
        <taxon>rosids</taxon>
        <taxon>malvids</taxon>
        <taxon>Malvales</taxon>
        <taxon>Malvaceae</taxon>
        <taxon>Malvoideae</taxon>
        <taxon>Gossypium</taxon>
    </lineage>
</organism>
<dbReference type="Proteomes" id="UP001358586">
    <property type="component" value="Chromosome 13"/>
</dbReference>
<evidence type="ECO:0000256" key="1">
    <source>
        <dbReference type="SAM" id="MobiDB-lite"/>
    </source>
</evidence>
<name>A0ABR0MED7_GOSAR</name>
<evidence type="ECO:0000313" key="3">
    <source>
        <dbReference type="Proteomes" id="UP001358586"/>
    </source>
</evidence>
<protein>
    <submittedName>
        <fullName evidence="2">Uncharacterized protein</fullName>
    </submittedName>
</protein>
<sequence length="97" mass="11052">MTLGLRGDAQVHTTPKTKLGEEGADDDDEKEEEESHIAPPDYERVFYLDHSSMKGMIIHDLREHSPSQTSRRWATKALKGYDRGKAQMMEESESESD</sequence>
<comment type="caution">
    <text evidence="2">The sequence shown here is derived from an EMBL/GenBank/DDBJ whole genome shotgun (WGS) entry which is preliminary data.</text>
</comment>
<gene>
    <name evidence="2" type="ORF">PVK06_047800</name>
</gene>
<evidence type="ECO:0000313" key="2">
    <source>
        <dbReference type="EMBL" id="KAK5771579.1"/>
    </source>
</evidence>
<reference evidence="2 3" key="1">
    <citation type="submission" date="2023-03" db="EMBL/GenBank/DDBJ databases">
        <title>WGS of Gossypium arboreum.</title>
        <authorList>
            <person name="Yu D."/>
        </authorList>
    </citation>
    <scope>NUCLEOTIDE SEQUENCE [LARGE SCALE GENOMIC DNA]</scope>
    <source>
        <tissue evidence="2">Leaf</tissue>
    </source>
</reference>
<feature type="compositionally biased region" description="Acidic residues" evidence="1">
    <location>
        <begin position="22"/>
        <end position="32"/>
    </location>
</feature>
<dbReference type="EMBL" id="JARKNE010000013">
    <property type="protein sequence ID" value="KAK5771579.1"/>
    <property type="molecule type" value="Genomic_DNA"/>
</dbReference>
<feature type="region of interest" description="Disordered" evidence="1">
    <location>
        <begin position="1"/>
        <end position="41"/>
    </location>
</feature>
<keyword evidence="3" id="KW-1185">Reference proteome</keyword>
<accession>A0ABR0MED7</accession>
<proteinExistence type="predicted"/>